<keyword evidence="1" id="KW-0472">Membrane</keyword>
<reference evidence="2 3" key="1">
    <citation type="submission" date="2024-08" db="EMBL/GenBank/DDBJ databases">
        <authorList>
            <person name="Cucini C."/>
            <person name="Frati F."/>
        </authorList>
    </citation>
    <scope>NUCLEOTIDE SEQUENCE [LARGE SCALE GENOMIC DNA]</scope>
</reference>
<name>A0ABP1PR48_9HEXA</name>
<feature type="transmembrane region" description="Helical" evidence="1">
    <location>
        <begin position="200"/>
        <end position="217"/>
    </location>
</feature>
<keyword evidence="1" id="KW-1133">Transmembrane helix</keyword>
<sequence length="307" mass="34698">MRKKIICLFFGAFVAQCIVSLVIGKRFVPKVSWLTPTLWFNQLVKLARYTLFIESTVFDPNDTCLLQNITGWDIAAAIFILIGLIPRFILAYFADLCILSCAIPLWLVSRSFSLVVSGKDVVQHMGDYNDDEGRKQGKELNSNWQEIYGHFKAIQKLSLAINVALGSLVTWFLAEAIMYYSKNLTDLVTSTDIFRRINKSSYYGMIVGIFLFSADICNQLENVKLWFYRGENRKTVPSDELNLVLHEMIAKDIGIRGSNIFTITYSFLALFLSTIVTFFIICLQDGNGTYPVSSLHLVPDANSSCPV</sequence>
<keyword evidence="3" id="KW-1185">Reference proteome</keyword>
<comment type="caution">
    <text evidence="2">The sequence shown here is derived from an EMBL/GenBank/DDBJ whole genome shotgun (WGS) entry which is preliminary data.</text>
</comment>
<dbReference type="EMBL" id="CAXLJM020000007">
    <property type="protein sequence ID" value="CAL8072522.1"/>
    <property type="molecule type" value="Genomic_DNA"/>
</dbReference>
<protein>
    <submittedName>
        <fullName evidence="2">Uncharacterized protein</fullName>
    </submittedName>
</protein>
<feature type="transmembrane region" description="Helical" evidence="1">
    <location>
        <begin position="260"/>
        <end position="281"/>
    </location>
</feature>
<accession>A0ABP1PR48</accession>
<feature type="transmembrane region" description="Helical" evidence="1">
    <location>
        <begin position="159"/>
        <end position="180"/>
    </location>
</feature>
<evidence type="ECO:0000313" key="3">
    <source>
        <dbReference type="Proteomes" id="UP001642540"/>
    </source>
</evidence>
<organism evidence="2 3">
    <name type="scientific">Orchesella dallaii</name>
    <dbReference type="NCBI Taxonomy" id="48710"/>
    <lineage>
        <taxon>Eukaryota</taxon>
        <taxon>Metazoa</taxon>
        <taxon>Ecdysozoa</taxon>
        <taxon>Arthropoda</taxon>
        <taxon>Hexapoda</taxon>
        <taxon>Collembola</taxon>
        <taxon>Entomobryomorpha</taxon>
        <taxon>Entomobryoidea</taxon>
        <taxon>Orchesellidae</taxon>
        <taxon>Orchesellinae</taxon>
        <taxon>Orchesella</taxon>
    </lineage>
</organism>
<evidence type="ECO:0000256" key="1">
    <source>
        <dbReference type="SAM" id="Phobius"/>
    </source>
</evidence>
<gene>
    <name evidence="2" type="ORF">ODALV1_LOCUS2211</name>
</gene>
<proteinExistence type="predicted"/>
<feature type="transmembrane region" description="Helical" evidence="1">
    <location>
        <begin position="74"/>
        <end position="107"/>
    </location>
</feature>
<dbReference type="Proteomes" id="UP001642540">
    <property type="component" value="Unassembled WGS sequence"/>
</dbReference>
<evidence type="ECO:0000313" key="2">
    <source>
        <dbReference type="EMBL" id="CAL8072522.1"/>
    </source>
</evidence>
<keyword evidence="1" id="KW-0812">Transmembrane</keyword>